<evidence type="ECO:0000256" key="1">
    <source>
        <dbReference type="SAM" id="MobiDB-lite"/>
    </source>
</evidence>
<reference evidence="4" key="2">
    <citation type="submission" date="2015-01" db="EMBL/GenBank/DDBJ databases">
        <title>Evolutionary Origins and Diversification of the Mycorrhizal Mutualists.</title>
        <authorList>
            <consortium name="DOE Joint Genome Institute"/>
            <consortium name="Mycorrhizal Genomics Consortium"/>
            <person name="Kohler A."/>
            <person name="Kuo A."/>
            <person name="Nagy L.G."/>
            <person name="Floudas D."/>
            <person name="Copeland A."/>
            <person name="Barry K.W."/>
            <person name="Cichocki N."/>
            <person name="Veneault-Fourrey C."/>
            <person name="LaButti K."/>
            <person name="Lindquist E.A."/>
            <person name="Lipzen A."/>
            <person name="Lundell T."/>
            <person name="Morin E."/>
            <person name="Murat C."/>
            <person name="Riley R."/>
            <person name="Ohm R."/>
            <person name="Sun H."/>
            <person name="Tunlid A."/>
            <person name="Henrissat B."/>
            <person name="Grigoriev I.V."/>
            <person name="Hibbett D.S."/>
            <person name="Martin F."/>
        </authorList>
    </citation>
    <scope>NUCLEOTIDE SEQUENCE [LARGE SCALE GENOMIC DNA]</scope>
    <source>
        <strain evidence="4">ATCC 200175</strain>
    </source>
</reference>
<dbReference type="SUPFAM" id="SSF53098">
    <property type="entry name" value="Ribonuclease H-like"/>
    <property type="match status" value="1"/>
</dbReference>
<feature type="compositionally biased region" description="Basic residues" evidence="1">
    <location>
        <begin position="7"/>
        <end position="16"/>
    </location>
</feature>
<dbReference type="InterPro" id="IPR036397">
    <property type="entry name" value="RNaseH_sf"/>
</dbReference>
<dbReference type="EMBL" id="KN819977">
    <property type="protein sequence ID" value="KIJ07213.1"/>
    <property type="molecule type" value="Genomic_DNA"/>
</dbReference>
<dbReference type="GO" id="GO:0003676">
    <property type="term" value="F:nucleic acid binding"/>
    <property type="evidence" value="ECO:0007669"/>
    <property type="project" value="InterPro"/>
</dbReference>
<proteinExistence type="predicted"/>
<feature type="compositionally biased region" description="Acidic residues" evidence="1">
    <location>
        <begin position="343"/>
        <end position="354"/>
    </location>
</feature>
<evidence type="ECO:0000259" key="2">
    <source>
        <dbReference type="Pfam" id="PF20499"/>
    </source>
</evidence>
<feature type="compositionally biased region" description="Low complexity" evidence="1">
    <location>
        <begin position="99"/>
        <end position="141"/>
    </location>
</feature>
<dbReference type="Gene3D" id="3.30.420.10">
    <property type="entry name" value="Ribonuclease H-like superfamily/Ribonuclease H"/>
    <property type="match status" value="1"/>
</dbReference>
<dbReference type="HOGENOM" id="CLU_002847_0_0_1"/>
<dbReference type="InterPro" id="IPR012337">
    <property type="entry name" value="RNaseH-like_sf"/>
</dbReference>
<dbReference type="Pfam" id="PF20499">
    <property type="entry name" value="DUF6729"/>
    <property type="match status" value="1"/>
</dbReference>
<gene>
    <name evidence="3" type="ORF">PAXINDRAFT_103050</name>
</gene>
<accession>A0A0C9T7S3</accession>
<reference evidence="3 4" key="1">
    <citation type="submission" date="2014-06" db="EMBL/GenBank/DDBJ databases">
        <authorList>
            <consortium name="DOE Joint Genome Institute"/>
            <person name="Kuo A."/>
            <person name="Kohler A."/>
            <person name="Nagy L.G."/>
            <person name="Floudas D."/>
            <person name="Copeland A."/>
            <person name="Barry K.W."/>
            <person name="Cichocki N."/>
            <person name="Veneault-Fourrey C."/>
            <person name="LaButti K."/>
            <person name="Lindquist E.A."/>
            <person name="Lipzen A."/>
            <person name="Lundell T."/>
            <person name="Morin E."/>
            <person name="Murat C."/>
            <person name="Sun H."/>
            <person name="Tunlid A."/>
            <person name="Henrissat B."/>
            <person name="Grigoriev I.V."/>
            <person name="Hibbett D.S."/>
            <person name="Martin F."/>
            <person name="Nordberg H.P."/>
            <person name="Cantor M.N."/>
            <person name="Hua S.X."/>
        </authorList>
    </citation>
    <scope>NUCLEOTIDE SEQUENCE [LARGE SCALE GENOMIC DNA]</scope>
    <source>
        <strain evidence="3 4">ATCC 200175</strain>
    </source>
</reference>
<feature type="region of interest" description="Disordered" evidence="1">
    <location>
        <begin position="1610"/>
        <end position="1649"/>
    </location>
</feature>
<feature type="compositionally biased region" description="Low complexity" evidence="1">
    <location>
        <begin position="44"/>
        <end position="78"/>
    </location>
</feature>
<feature type="region of interest" description="Disordered" evidence="1">
    <location>
        <begin position="302"/>
        <end position="404"/>
    </location>
</feature>
<feature type="region of interest" description="Disordered" evidence="1">
    <location>
        <begin position="232"/>
        <end position="256"/>
    </location>
</feature>
<organism evidence="3 4">
    <name type="scientific">Paxillus involutus ATCC 200175</name>
    <dbReference type="NCBI Taxonomy" id="664439"/>
    <lineage>
        <taxon>Eukaryota</taxon>
        <taxon>Fungi</taxon>
        <taxon>Dikarya</taxon>
        <taxon>Basidiomycota</taxon>
        <taxon>Agaricomycotina</taxon>
        <taxon>Agaricomycetes</taxon>
        <taxon>Agaricomycetidae</taxon>
        <taxon>Boletales</taxon>
        <taxon>Paxilineae</taxon>
        <taxon>Paxillaceae</taxon>
        <taxon>Paxillus</taxon>
    </lineage>
</organism>
<dbReference type="Proteomes" id="UP000053647">
    <property type="component" value="Unassembled WGS sequence"/>
</dbReference>
<evidence type="ECO:0000313" key="4">
    <source>
        <dbReference type="Proteomes" id="UP000053647"/>
    </source>
</evidence>
<feature type="compositionally biased region" description="Low complexity" evidence="1">
    <location>
        <begin position="233"/>
        <end position="247"/>
    </location>
</feature>
<dbReference type="OrthoDB" id="1920326at2759"/>
<feature type="compositionally biased region" description="Low complexity" evidence="1">
    <location>
        <begin position="312"/>
        <end position="327"/>
    </location>
</feature>
<keyword evidence="4" id="KW-1185">Reference proteome</keyword>
<evidence type="ECO:0000313" key="3">
    <source>
        <dbReference type="EMBL" id="KIJ07213.1"/>
    </source>
</evidence>
<feature type="region of interest" description="Disordered" evidence="1">
    <location>
        <begin position="1"/>
        <end position="154"/>
    </location>
</feature>
<dbReference type="PANTHER" id="PTHR47773">
    <property type="entry name" value="SI:DKEY-9I5.2-RELATED"/>
    <property type="match status" value="1"/>
</dbReference>
<feature type="domain" description="DUF6729" evidence="2">
    <location>
        <begin position="458"/>
        <end position="609"/>
    </location>
</feature>
<dbReference type="PANTHER" id="PTHR47773:SF1">
    <property type="entry name" value="C2H2-TYPE DOMAIN-CONTAINING PROTEIN"/>
    <property type="match status" value="1"/>
</dbReference>
<dbReference type="InterPro" id="IPR046616">
    <property type="entry name" value="DUF6729"/>
</dbReference>
<sequence>MSEAPKRGRGRPKGSKNKPGAAGVGRPRKDGRPPQPRHRHSEDSVSSVLVPPVPSTHVPSSAPAASTSSKATPKTFTAGLSANEGLTRPRQFTVSVLADSPSTSDTPPGSLSPGETSSGTSSSPSLPTHPSSQSPAPSESQPRGETCPAPHDGPIRLVQSTLFAAFGNCTSTTASSGGATSPAANKACTSPIQAYTTQGATTCPLPVAAMLESTPNTPPLSCATDTLGVSIHSLSESPSPSSALPPAGRDEGVMSPLPFSSLQLLEDGDEDEDFQLVTVTEPTQSACRMTAPTAAISELLLSRSVSPPHNARSSSPTRTPSTWSRQPVDNPYGSDITASGAVGDDEDEGEDEVPELEREFVPWNDEDAPDGEQTGVRSAPDSGDAGGNPDIRDSGQPRSSMPTWLKNDYLRVRERLVKEMAQNTSRMPTCYDRQTFYDGAENCFLAARSSYDGSAAGIFHQPQYFVWLPHLLVNRIPCPACKEAGRGGTKSAVVYLQKHGFVDSPRRIVDIDRNIFVIGYRYRCGHRDCRRNYQSWSPSILSLLPRAISDQFTFRLTYRAGLSDQLAALLRESFRGGIGSRVFATMVQALHYRRFDNLRCQFLEMVAAHSIGSLGDCWTSKRPFGEFSDRDGYAGYVPSVGYFGRFFDMMVEMDAPKLQQVICSCPATILKHDHSFKVIKRMKKQGGVACFAALHTFLNEYSEIRGMTFTPSKANDGWAPVLQGILPSLRDYGHPEPKVVFTDNIHGDKDQLCTIFPSLSVGVTPVEPVPRLEPLELPSDWEVVHLTNAYQVNLRFNIIMGQHTETSPVTIGFGIQWPVDTKTGVSGRVALLEFAYQKVVYLVQTLHFIRDGYISLPHALMAFLQSPVYTKIGINTVADLKRLHSDCALTRTAPFLGHVDIGIMAKGRNAAPKGCATLPMLSSIVLRHSLPQEPNVCVSSHWGKVKLLENFIMHAAQEVFAVWSIYSTLCTMDKPQTVSSRTPGGTSVTMMAPDGREIAQGVIALDRPTTFNGVNVTKTRVLMVVREVLVPAYMISGTLMQSRQPTPLSELGTVPFTIVCQAGHLRTQSRTNSLGHGDPVDFSPDLPPPSIGWDQLLESDMALNDSLPQVHTDPMDVVEGRYAWWEIVGESGDSENLAEQDPRASDRDPALDKAICDFLLAILKFNPDTQSLVRTRILGDIWHLFHQFPISLQHGLRRPFARALSAAIFFTDPIDKCAVEEILKKGNSSYEAKLLSKPKWVLARVRRYVPPAEILLSRVAAVIQTFGPLKDSTTGQPLFNEKAWDAAKNILEHIRGGYYSDPPGVSLYFEVGKDKHGLTLYRCCRGTNDLEGGVHQNLIRRWQASFNVSPRRAHNMALEYGVTHNMQVGTENRTGHPYKGHFDVPLKNRVSALLELTAQYFNREPQLGYGQWVNGDNYKATTESFGILPFDDSTRMRLSMLPYSCSFAREQKVRHRYLSERQCTRIAVLPVHTREERALFQLYASSSPHFTRSEKPDFAALASNMNAHADGMTIFYKIPEHLSAYYKTWLDYANEKTSVNLTISASKHIRSLLSASKTGSPPTIETMLPQTLAETVGPCSNPSPPSPSPWELQKTITDHQLLQSTLQFRYGDQPDPTTVRTSERTSRKRAANGNPTGPDEDAHVQKKKKSRTCRHCRSSTCEGRWAVSKCTVLIEATEKQAGQATKR</sequence>
<protein>
    <recommendedName>
        <fullName evidence="2">DUF6729 domain-containing protein</fullName>
    </recommendedName>
</protein>
<name>A0A0C9T7S3_PAXIN</name>